<accession>A0ABX6P3G5</accession>
<gene>
    <name evidence="2" type="ORF">HK414_15990</name>
</gene>
<dbReference type="EMBL" id="CP053418">
    <property type="protein sequence ID" value="QJW84645.1"/>
    <property type="molecule type" value="Genomic_DNA"/>
</dbReference>
<keyword evidence="3" id="KW-1185">Reference proteome</keyword>
<reference evidence="2 3" key="1">
    <citation type="submission" date="2020-05" db="EMBL/GenBank/DDBJ databases">
        <title>Ramlibacter rhizophilus sp. nov., isolated from rhizosphere soil of national flower Mugunghwa from South Korea.</title>
        <authorList>
            <person name="Zheng-Fei Y."/>
            <person name="Huan T."/>
        </authorList>
    </citation>
    <scope>NUCLEOTIDE SEQUENCE [LARGE SCALE GENOMIC DNA]</scope>
    <source>
        <strain evidence="2 3">H242</strain>
    </source>
</reference>
<evidence type="ECO:0000313" key="3">
    <source>
        <dbReference type="Proteomes" id="UP000500826"/>
    </source>
</evidence>
<reference evidence="2 3" key="2">
    <citation type="submission" date="2020-05" db="EMBL/GenBank/DDBJ databases">
        <authorList>
            <person name="Khan S.A."/>
            <person name="Jeon C.O."/>
            <person name="Chun B.H."/>
        </authorList>
    </citation>
    <scope>NUCLEOTIDE SEQUENCE [LARGE SCALE GENOMIC DNA]</scope>
    <source>
        <strain evidence="2 3">H242</strain>
    </source>
</reference>
<protein>
    <submittedName>
        <fullName evidence="2">Uncharacterized protein</fullName>
    </submittedName>
</protein>
<evidence type="ECO:0000256" key="1">
    <source>
        <dbReference type="SAM" id="MobiDB-lite"/>
    </source>
</evidence>
<feature type="region of interest" description="Disordered" evidence="1">
    <location>
        <begin position="141"/>
        <end position="186"/>
    </location>
</feature>
<name>A0ABX6P3G5_9BURK</name>
<dbReference type="Proteomes" id="UP000500826">
    <property type="component" value="Chromosome"/>
</dbReference>
<evidence type="ECO:0000313" key="2">
    <source>
        <dbReference type="EMBL" id="QJW84645.1"/>
    </source>
</evidence>
<organism evidence="2 3">
    <name type="scientific">Ramlibacter terrae</name>
    <dbReference type="NCBI Taxonomy" id="2732511"/>
    <lineage>
        <taxon>Bacteria</taxon>
        <taxon>Pseudomonadati</taxon>
        <taxon>Pseudomonadota</taxon>
        <taxon>Betaproteobacteria</taxon>
        <taxon>Burkholderiales</taxon>
        <taxon>Comamonadaceae</taxon>
        <taxon>Ramlibacter</taxon>
    </lineage>
</organism>
<proteinExistence type="predicted"/>
<sequence>MAGQDLILSGTVAALPGSTEIGEVIFVAKGIGNVLKSFNLNGNFNPDGTPDLNDIVSEMVARMDFNGDGDMNDMVDEAAIATPTGFLNVQLNKFAATTTITQQYAAAQKQVAAVQFDAHAPALDAVYSVVVGSKTYSVTAGDATTPAAGTVAGTGRASSRGCRPRSTPTPAARPTPPSTPPRASSR</sequence>
<feature type="compositionally biased region" description="Pro residues" evidence="1">
    <location>
        <begin position="171"/>
        <end position="180"/>
    </location>
</feature>
<feature type="compositionally biased region" description="Low complexity" evidence="1">
    <location>
        <begin position="141"/>
        <end position="157"/>
    </location>
</feature>